<dbReference type="Proteomes" id="UP000092461">
    <property type="component" value="Unassembled WGS sequence"/>
</dbReference>
<dbReference type="PANTHER" id="PTHR22255">
    <property type="entry name" value="LP06548P"/>
    <property type="match status" value="1"/>
</dbReference>
<keyword evidence="1" id="KW-0732">Signal</keyword>
<dbReference type="InterPro" id="IPR055472">
    <property type="entry name" value="DUF7044"/>
</dbReference>
<keyword evidence="5" id="KW-1185">Reference proteome</keyword>
<evidence type="ECO:0000313" key="4">
    <source>
        <dbReference type="EnsemblMetazoa" id="LLOJ007779-PA"/>
    </source>
</evidence>
<feature type="chain" id="PRO_5044555484" evidence="1">
    <location>
        <begin position="25"/>
        <end position="144"/>
    </location>
</feature>
<reference evidence="5" key="1">
    <citation type="submission" date="2012-05" db="EMBL/GenBank/DDBJ databases">
        <title>Whole Genome Assembly of Lutzomyia longipalpis.</title>
        <authorList>
            <person name="Richards S."/>
            <person name="Qu C."/>
            <person name="Dillon R."/>
            <person name="Worley K."/>
            <person name="Scherer S."/>
            <person name="Batterton M."/>
            <person name="Taylor A."/>
            <person name="Hawes A."/>
            <person name="Hernandez B."/>
            <person name="Kovar C."/>
            <person name="Mandapat C."/>
            <person name="Pham C."/>
            <person name="Qu C."/>
            <person name="Jing C."/>
            <person name="Bess C."/>
            <person name="Bandaranaike D."/>
            <person name="Ngo D."/>
            <person name="Ongeri F."/>
            <person name="Arias F."/>
            <person name="Lara F."/>
            <person name="Weissenberger G."/>
            <person name="Kamau G."/>
            <person name="Han H."/>
            <person name="Shen H."/>
            <person name="Dinh H."/>
            <person name="Khalil I."/>
            <person name="Jones J."/>
            <person name="Shafer J."/>
            <person name="Jayaseelan J."/>
            <person name="Quiroz J."/>
            <person name="Blankenburg K."/>
            <person name="Nguyen L."/>
            <person name="Jackson L."/>
            <person name="Francisco L."/>
            <person name="Tang L.-Y."/>
            <person name="Pu L.-L."/>
            <person name="Perales L."/>
            <person name="Lorensuhewa L."/>
            <person name="Munidasa M."/>
            <person name="Coyle M."/>
            <person name="Taylor M."/>
            <person name="Puazo M."/>
            <person name="Firestine M."/>
            <person name="Scheel M."/>
            <person name="Javaid M."/>
            <person name="Wang M."/>
            <person name="Li M."/>
            <person name="Tabassum N."/>
            <person name="Saada N."/>
            <person name="Osuji N."/>
            <person name="Aqrawi P."/>
            <person name="Fu Q."/>
            <person name="Thornton R."/>
            <person name="Raj R."/>
            <person name="Goodspeed R."/>
            <person name="Mata R."/>
            <person name="Najjar R."/>
            <person name="Gubbala S."/>
            <person name="Lee S."/>
            <person name="Denson S."/>
            <person name="Patil S."/>
            <person name="Macmil S."/>
            <person name="Qi S."/>
            <person name="Matskevitch T."/>
            <person name="Palculict T."/>
            <person name="Mathew T."/>
            <person name="Vee V."/>
            <person name="Velamala V."/>
            <person name="Korchina V."/>
            <person name="Cai W."/>
            <person name="Liu W."/>
            <person name="Dai W."/>
            <person name="Zou X."/>
            <person name="Zhu Y."/>
            <person name="Zhang Y."/>
            <person name="Wu Y.-Q."/>
            <person name="Xin Y."/>
            <person name="Nazarath L."/>
            <person name="Kovar C."/>
            <person name="Han Y."/>
            <person name="Muzny D."/>
            <person name="Gibbs R."/>
        </authorList>
    </citation>
    <scope>NUCLEOTIDE SEQUENCE [LARGE SCALE GENOMIC DNA]</scope>
    <source>
        <strain evidence="5">Jacobina</strain>
    </source>
</reference>
<dbReference type="EMBL" id="AJWK01025911">
    <property type="status" value="NOT_ANNOTATED_CDS"/>
    <property type="molecule type" value="Genomic_DNA"/>
</dbReference>
<accession>A0A1B0CSD0</accession>
<evidence type="ECO:0000313" key="3">
    <source>
        <dbReference type="EMBL" id="MBC1173305.1"/>
    </source>
</evidence>
<reference evidence="3" key="2">
    <citation type="journal article" date="2020" name="BMC">
        <title>Leishmania infection induces a limited differential gene expression in the sand fly midgut.</title>
        <authorList>
            <person name="Coutinho-Abreu I.V."/>
            <person name="Serafim T.D."/>
            <person name="Meneses C."/>
            <person name="Kamhawi S."/>
            <person name="Oliveira F."/>
            <person name="Valenzuela J.G."/>
        </authorList>
    </citation>
    <scope>NUCLEOTIDE SEQUENCE</scope>
    <source>
        <strain evidence="3">Jacobina</strain>
        <tissue evidence="3">Midgut</tissue>
    </source>
</reference>
<evidence type="ECO:0000313" key="5">
    <source>
        <dbReference type="Proteomes" id="UP000092461"/>
    </source>
</evidence>
<dbReference type="Pfam" id="PF23071">
    <property type="entry name" value="DUF7044"/>
    <property type="match status" value="1"/>
</dbReference>
<evidence type="ECO:0000256" key="1">
    <source>
        <dbReference type="SAM" id="SignalP"/>
    </source>
</evidence>
<feature type="domain" description="DUF7044" evidence="2">
    <location>
        <begin position="25"/>
        <end position="129"/>
    </location>
</feature>
<dbReference type="EnsemblMetazoa" id="LLOJ007779-RA">
    <property type="protein sequence ID" value="LLOJ007779-PA"/>
    <property type="gene ID" value="LLOJ007779"/>
</dbReference>
<dbReference type="VEuPathDB" id="VectorBase:LLOJ007779"/>
<reference evidence="4" key="3">
    <citation type="submission" date="2020-05" db="UniProtKB">
        <authorList>
            <consortium name="EnsemblMetazoa"/>
        </authorList>
    </citation>
    <scope>IDENTIFICATION</scope>
    <source>
        <strain evidence="4">Jacobina</strain>
    </source>
</reference>
<dbReference type="EMBL" id="GITU01004602">
    <property type="protein sequence ID" value="MBC1173305.1"/>
    <property type="molecule type" value="Transcribed_RNA"/>
</dbReference>
<dbReference type="PANTHER" id="PTHR22255:SF4">
    <property type="entry name" value="CATION-INDEPENDENT MANNOSE-6-PHOSPHATE RECEPTOR"/>
    <property type="match status" value="1"/>
</dbReference>
<dbReference type="AlphaFoldDB" id="A0A1B0CSD0"/>
<organism evidence="4 5">
    <name type="scientific">Lutzomyia longipalpis</name>
    <name type="common">Sand fly</name>
    <dbReference type="NCBI Taxonomy" id="7200"/>
    <lineage>
        <taxon>Eukaryota</taxon>
        <taxon>Metazoa</taxon>
        <taxon>Ecdysozoa</taxon>
        <taxon>Arthropoda</taxon>
        <taxon>Hexapoda</taxon>
        <taxon>Insecta</taxon>
        <taxon>Pterygota</taxon>
        <taxon>Neoptera</taxon>
        <taxon>Endopterygota</taxon>
        <taxon>Diptera</taxon>
        <taxon>Nematocera</taxon>
        <taxon>Psychodoidea</taxon>
        <taxon>Psychodidae</taxon>
        <taxon>Lutzomyia</taxon>
        <taxon>Lutzomyia</taxon>
    </lineage>
</organism>
<protein>
    <submittedName>
        <fullName evidence="3">Putative secreted protein</fullName>
    </submittedName>
</protein>
<sequence>MNILCTIYLISFIGFSIIARECAASCYFPAEMQGVYVTQSTISGVDVVYSQINITSDLITIWGNCHRRIGNNIILMMASLEDEEEDTTCYRCFHITLVTKNIVRVYTTMEYMAKCFTNEDKAIMSCPTETSLRDPEEHTEIILF</sequence>
<evidence type="ECO:0000259" key="2">
    <source>
        <dbReference type="Pfam" id="PF23071"/>
    </source>
</evidence>
<name>A0A1B0CSD0_LUTLO</name>
<proteinExistence type="predicted"/>
<feature type="signal peptide" evidence="1">
    <location>
        <begin position="1"/>
        <end position="24"/>
    </location>
</feature>
<dbReference type="VEuPathDB" id="VectorBase:LLONM1_001307"/>